<dbReference type="InterPro" id="IPR006440">
    <property type="entry name" value="Doc"/>
</dbReference>
<dbReference type="InterPro" id="IPR003812">
    <property type="entry name" value="Fido"/>
</dbReference>
<organism evidence="2 3">
    <name type="scientific">Fodinibius salsisoli</name>
    <dbReference type="NCBI Taxonomy" id="2820877"/>
    <lineage>
        <taxon>Bacteria</taxon>
        <taxon>Pseudomonadati</taxon>
        <taxon>Balneolota</taxon>
        <taxon>Balneolia</taxon>
        <taxon>Balneolales</taxon>
        <taxon>Balneolaceae</taxon>
        <taxon>Fodinibius</taxon>
    </lineage>
</organism>
<dbReference type="PROSITE" id="PS51459">
    <property type="entry name" value="FIDO"/>
    <property type="match status" value="1"/>
</dbReference>
<dbReference type="InterPro" id="IPR036597">
    <property type="entry name" value="Fido-like_dom_sf"/>
</dbReference>
<proteinExistence type="predicted"/>
<feature type="domain" description="Fido" evidence="1">
    <location>
        <begin position="1"/>
        <end position="67"/>
    </location>
</feature>
<keyword evidence="3" id="KW-1185">Reference proteome</keyword>
<evidence type="ECO:0000313" key="2">
    <source>
        <dbReference type="EMBL" id="MCW9707662.1"/>
    </source>
</evidence>
<dbReference type="Pfam" id="PF02661">
    <property type="entry name" value="Fic"/>
    <property type="match status" value="1"/>
</dbReference>
<dbReference type="Proteomes" id="UP001207918">
    <property type="component" value="Unassembled WGS sequence"/>
</dbReference>
<gene>
    <name evidence="2" type="ORF">J6I44_12415</name>
</gene>
<dbReference type="EMBL" id="JAGGJA010000007">
    <property type="protein sequence ID" value="MCW9707662.1"/>
    <property type="molecule type" value="Genomic_DNA"/>
</dbReference>
<evidence type="ECO:0000313" key="3">
    <source>
        <dbReference type="Proteomes" id="UP001207918"/>
    </source>
</evidence>
<dbReference type="PANTHER" id="PTHR39426">
    <property type="entry name" value="HOMOLOGY TO DEATH-ON-CURING PROTEIN OF PHAGE P1"/>
    <property type="match status" value="1"/>
</dbReference>
<dbReference type="SUPFAM" id="SSF140931">
    <property type="entry name" value="Fic-like"/>
    <property type="match status" value="1"/>
</dbReference>
<sequence>MAAYGLHICKNHPLFDGNKRTALVAIYTFLYVKGDRLQADKKGLYAVMIDLADGKVEKEELTKFLKENTKERK</sequence>
<accession>A0ABT3PP90</accession>
<protein>
    <submittedName>
        <fullName evidence="2">Type II toxin-antitoxin system death-on-curing family toxin</fullName>
    </submittedName>
</protein>
<dbReference type="PANTHER" id="PTHR39426:SF1">
    <property type="entry name" value="HOMOLOGY TO DEATH-ON-CURING PROTEIN OF PHAGE P1"/>
    <property type="match status" value="1"/>
</dbReference>
<reference evidence="2 3" key="1">
    <citation type="submission" date="2021-03" db="EMBL/GenBank/DDBJ databases">
        <title>Aliifodinibius sp. nov., a new bacterium isolated from saline soil.</title>
        <authorList>
            <person name="Galisteo C."/>
            <person name="De La Haba R."/>
            <person name="Sanchez-Porro C."/>
            <person name="Ventosa A."/>
        </authorList>
    </citation>
    <scope>NUCLEOTIDE SEQUENCE [LARGE SCALE GENOMIC DNA]</scope>
    <source>
        <strain evidence="2 3">1BSP15-2V2</strain>
    </source>
</reference>
<dbReference type="RefSeq" id="WP_265766449.1">
    <property type="nucleotide sequence ID" value="NZ_JAGGJA010000007.1"/>
</dbReference>
<evidence type="ECO:0000259" key="1">
    <source>
        <dbReference type="PROSITE" id="PS51459"/>
    </source>
</evidence>
<name>A0ABT3PP90_9BACT</name>
<comment type="caution">
    <text evidence="2">The sequence shown here is derived from an EMBL/GenBank/DDBJ whole genome shotgun (WGS) entry which is preliminary data.</text>
</comment>
<dbReference type="InterPro" id="IPR053737">
    <property type="entry name" value="Type_II_TA_Toxin"/>
</dbReference>
<dbReference type="NCBIfam" id="TIGR01550">
    <property type="entry name" value="DOC_P1"/>
    <property type="match status" value="1"/>
</dbReference>
<dbReference type="Gene3D" id="1.20.120.1870">
    <property type="entry name" value="Fic/DOC protein, Fido domain"/>
    <property type="match status" value="1"/>
</dbReference>